<dbReference type="FunFam" id="3.40.50.150:FF:000109">
    <property type="entry name" value="rRNA adenine N(6)-methyltransferase"/>
    <property type="match status" value="1"/>
</dbReference>
<reference evidence="16" key="2">
    <citation type="submission" date="2025-08" db="UniProtKB">
        <authorList>
            <consortium name="Ensembl"/>
        </authorList>
    </citation>
    <scope>IDENTIFICATION</scope>
    <source>
        <strain evidence="16">Hd-rR</strain>
    </source>
</reference>
<proteinExistence type="inferred from homology"/>
<dbReference type="GO" id="GO:0000179">
    <property type="term" value="F:rRNA (adenine-N6,N6-)-dimethyltransferase activity"/>
    <property type="evidence" value="ECO:0000318"/>
    <property type="project" value="GO_Central"/>
</dbReference>
<evidence type="ECO:0000256" key="1">
    <source>
        <dbReference type="ARBA" id="ARBA00004173"/>
    </source>
</evidence>
<evidence type="ECO:0000256" key="6">
    <source>
        <dbReference type="ARBA" id="ARBA00022884"/>
    </source>
</evidence>
<accession>H2MSD5</accession>
<dbReference type="PROSITE" id="PS51689">
    <property type="entry name" value="SAM_RNA_A_N6_MT"/>
    <property type="match status" value="1"/>
</dbReference>
<feature type="binding site" evidence="13">
    <location>
        <position position="104"/>
    </location>
    <ligand>
        <name>S-adenosyl-L-methionine</name>
        <dbReference type="ChEBI" id="CHEBI:59789"/>
    </ligand>
</feature>
<evidence type="ECO:0000256" key="2">
    <source>
        <dbReference type="ARBA" id="ARBA00022552"/>
    </source>
</evidence>
<dbReference type="InterPro" id="IPR023165">
    <property type="entry name" value="rRNA_Ade_diMease-like_C"/>
</dbReference>
<keyword evidence="10" id="KW-0496">Mitochondrion</keyword>
<gene>
    <name evidence="16" type="primary">TFB1M</name>
    <name evidence="16" type="synonym">tfb1m</name>
</gene>
<dbReference type="Pfam" id="PF00398">
    <property type="entry name" value="RrnaAD"/>
    <property type="match status" value="1"/>
</dbReference>
<keyword evidence="8" id="KW-0805">Transcription regulation</keyword>
<dbReference type="STRING" id="8090.ENSORLP00000021673"/>
<sequence length="411" mass="46521">MYCKKKYCSLQAITRYYINSKTAVYYAYLKSYWLKPFSSSPYWISVRQRDDEGGNSLTRLECTLETINMAVAKKVASFRLPPLPTVGELIKLYNLRAEKQLSQNFLLDLRLTDKIVRQAGCLNNAHVCEVGPGPGGITRSILNAGAADLLVVEKDSRFIPGLKLLSEAAPGKLRIVHGDILTYRMDRGFPTDISKPWDQEPPNLHIIGNLPFSVSTPLIIKWLENVANRTGPFAFGRTRLTLTFQKEVAERLTASTGSRQRSRLSIMAQYLCTVHNCFTIPGRAFVPKPEVDVGVVHFTPLLQPRIQQPFKLVEKVVRNVFQFRRKHCHKGLQKLFPEARRAELTQEMMQEADVDPLLRPTELSIPHIQALADAYAGLCRREPGLLSYEFREELRLRRLGTGNSPAADARP</sequence>
<dbReference type="GO" id="GO:0003723">
    <property type="term" value="F:RNA binding"/>
    <property type="evidence" value="ECO:0007669"/>
    <property type="project" value="UniProtKB-UniRule"/>
</dbReference>
<evidence type="ECO:0000256" key="12">
    <source>
        <dbReference type="ARBA" id="ARBA00061148"/>
    </source>
</evidence>
<evidence type="ECO:0000259" key="15">
    <source>
        <dbReference type="SMART" id="SM00650"/>
    </source>
</evidence>
<dbReference type="KEGG" id="ola:101159397"/>
<evidence type="ECO:0000256" key="11">
    <source>
        <dbReference type="ARBA" id="ARBA00023163"/>
    </source>
</evidence>
<dbReference type="GO" id="GO:0005759">
    <property type="term" value="C:mitochondrial matrix"/>
    <property type="evidence" value="ECO:0000318"/>
    <property type="project" value="GO_Central"/>
</dbReference>
<dbReference type="InterPro" id="IPR020598">
    <property type="entry name" value="rRNA_Ade_methylase_Trfase_N"/>
</dbReference>
<reference evidence="16" key="3">
    <citation type="submission" date="2025-09" db="UniProtKB">
        <authorList>
            <consortium name="Ensembl"/>
        </authorList>
    </citation>
    <scope>IDENTIFICATION</scope>
    <source>
        <strain evidence="16">Hd-rR</strain>
    </source>
</reference>
<dbReference type="Gene3D" id="3.40.50.150">
    <property type="entry name" value="Vaccinia Virus protein VP39"/>
    <property type="match status" value="1"/>
</dbReference>
<dbReference type="CDD" id="cd02440">
    <property type="entry name" value="AdoMet_MTases"/>
    <property type="match status" value="1"/>
</dbReference>
<feature type="binding site" evidence="13">
    <location>
        <position position="131"/>
    </location>
    <ligand>
        <name>S-adenosyl-L-methionine</name>
        <dbReference type="ChEBI" id="CHEBI:59789"/>
    </ligand>
</feature>
<keyword evidence="2 14" id="KW-0698">rRNA processing</keyword>
<protein>
    <recommendedName>
        <fullName evidence="14">rRNA adenine N(6)-methyltransferase</fullName>
        <ecNumber evidence="14">2.1.1.-</ecNumber>
    </recommendedName>
</protein>
<keyword evidence="3 13" id="KW-0489">Methyltransferase</keyword>
<dbReference type="SUPFAM" id="SSF53335">
    <property type="entry name" value="S-adenosyl-L-methionine-dependent methyltransferases"/>
    <property type="match status" value="1"/>
</dbReference>
<evidence type="ECO:0000256" key="10">
    <source>
        <dbReference type="ARBA" id="ARBA00023128"/>
    </source>
</evidence>
<keyword evidence="7" id="KW-0809">Transit peptide</keyword>
<dbReference type="InterPro" id="IPR001737">
    <property type="entry name" value="KsgA/Erm"/>
</dbReference>
<dbReference type="GO" id="GO:0034246">
    <property type="term" value="F:mitochondrial transcription factor activity"/>
    <property type="evidence" value="ECO:0000318"/>
    <property type="project" value="GO_Central"/>
</dbReference>
<dbReference type="AlphaFoldDB" id="H2MSD5"/>
<feature type="binding site" evidence="13">
    <location>
        <position position="179"/>
    </location>
    <ligand>
        <name>S-adenosyl-L-methionine</name>
        <dbReference type="ChEBI" id="CHEBI:59789"/>
    </ligand>
</feature>
<evidence type="ECO:0000256" key="9">
    <source>
        <dbReference type="ARBA" id="ARBA00023125"/>
    </source>
</evidence>
<dbReference type="InParanoid" id="H2MSD5"/>
<keyword evidence="11" id="KW-0804">Transcription</keyword>
<dbReference type="CTD" id="51106"/>
<dbReference type="GO" id="GO:0003677">
    <property type="term" value="F:DNA binding"/>
    <property type="evidence" value="ECO:0007669"/>
    <property type="project" value="UniProtKB-KW"/>
</dbReference>
<dbReference type="Ensembl" id="ENSORLT00000021674.2">
    <property type="protein sequence ID" value="ENSORLP00000021673.2"/>
    <property type="gene ID" value="ENSORLG00000017328.2"/>
</dbReference>
<evidence type="ECO:0000256" key="14">
    <source>
        <dbReference type="RuleBase" id="RU362106"/>
    </source>
</evidence>
<organism evidence="16 17">
    <name type="scientific">Oryzias latipes</name>
    <name type="common">Japanese rice fish</name>
    <name type="synonym">Japanese killifish</name>
    <dbReference type="NCBI Taxonomy" id="8090"/>
    <lineage>
        <taxon>Eukaryota</taxon>
        <taxon>Metazoa</taxon>
        <taxon>Chordata</taxon>
        <taxon>Craniata</taxon>
        <taxon>Vertebrata</taxon>
        <taxon>Euteleostomi</taxon>
        <taxon>Actinopterygii</taxon>
        <taxon>Neopterygii</taxon>
        <taxon>Teleostei</taxon>
        <taxon>Neoteleostei</taxon>
        <taxon>Acanthomorphata</taxon>
        <taxon>Ovalentaria</taxon>
        <taxon>Atherinomorphae</taxon>
        <taxon>Beloniformes</taxon>
        <taxon>Adrianichthyidae</taxon>
        <taxon>Oryziinae</taxon>
        <taxon>Oryzias</taxon>
    </lineage>
</organism>
<evidence type="ECO:0000256" key="4">
    <source>
        <dbReference type="ARBA" id="ARBA00022679"/>
    </source>
</evidence>
<reference evidence="16 17" key="1">
    <citation type="journal article" date="2007" name="Nature">
        <title>The medaka draft genome and insights into vertebrate genome evolution.</title>
        <authorList>
            <person name="Kasahara M."/>
            <person name="Naruse K."/>
            <person name="Sasaki S."/>
            <person name="Nakatani Y."/>
            <person name="Qu W."/>
            <person name="Ahsan B."/>
            <person name="Yamada T."/>
            <person name="Nagayasu Y."/>
            <person name="Doi K."/>
            <person name="Kasai Y."/>
            <person name="Jindo T."/>
            <person name="Kobayashi D."/>
            <person name="Shimada A."/>
            <person name="Toyoda A."/>
            <person name="Kuroki Y."/>
            <person name="Fujiyama A."/>
            <person name="Sasaki T."/>
            <person name="Shimizu A."/>
            <person name="Asakawa S."/>
            <person name="Shimizu N."/>
            <person name="Hashimoto S."/>
            <person name="Yang J."/>
            <person name="Lee Y."/>
            <person name="Matsushima K."/>
            <person name="Sugano S."/>
            <person name="Sakaizumi M."/>
            <person name="Narita T."/>
            <person name="Ohishi K."/>
            <person name="Haga S."/>
            <person name="Ohta F."/>
            <person name="Nomoto H."/>
            <person name="Nogata K."/>
            <person name="Morishita T."/>
            <person name="Endo T."/>
            <person name="Shin-I T."/>
            <person name="Takeda H."/>
            <person name="Morishita S."/>
            <person name="Kohara Y."/>
        </authorList>
    </citation>
    <scope>NUCLEOTIDE SEQUENCE [LARGE SCALE GENOMIC DNA]</scope>
    <source>
        <strain evidence="16 17">Hd-rR</strain>
    </source>
</reference>
<evidence type="ECO:0000256" key="3">
    <source>
        <dbReference type="ARBA" id="ARBA00022603"/>
    </source>
</evidence>
<name>H2MSD5_ORYLA</name>
<evidence type="ECO:0000256" key="8">
    <source>
        <dbReference type="ARBA" id="ARBA00023015"/>
    </source>
</evidence>
<evidence type="ECO:0000313" key="17">
    <source>
        <dbReference type="Proteomes" id="UP000001038"/>
    </source>
</evidence>
<feature type="domain" description="Ribosomal RNA adenine methylase transferase N-terminal" evidence="15">
    <location>
        <begin position="111"/>
        <end position="302"/>
    </location>
</feature>
<dbReference type="InterPro" id="IPR029063">
    <property type="entry name" value="SAM-dependent_MTases_sf"/>
</dbReference>
<evidence type="ECO:0000256" key="13">
    <source>
        <dbReference type="PROSITE-ProRule" id="PRU01026"/>
    </source>
</evidence>
<keyword evidence="9" id="KW-0238">DNA-binding</keyword>
<dbReference type="PANTHER" id="PTHR11727:SF17">
    <property type="entry name" value="DIMETHYLADENOSINE TRANSFERASE 1, MITOCHONDRIAL"/>
    <property type="match status" value="1"/>
</dbReference>
<feature type="binding site" evidence="13">
    <location>
        <position position="209"/>
    </location>
    <ligand>
        <name>S-adenosyl-L-methionine</name>
        <dbReference type="ChEBI" id="CHEBI:59789"/>
    </ligand>
</feature>
<evidence type="ECO:0000256" key="5">
    <source>
        <dbReference type="ARBA" id="ARBA00022691"/>
    </source>
</evidence>
<dbReference type="GeneTree" id="ENSGT00950000183142"/>
<dbReference type="EC" id="2.1.1.-" evidence="14"/>
<feature type="binding site" evidence="13">
    <location>
        <position position="153"/>
    </location>
    <ligand>
        <name>S-adenosyl-L-methionine</name>
        <dbReference type="ChEBI" id="CHEBI:59789"/>
    </ligand>
</feature>
<keyword evidence="17" id="KW-1185">Reference proteome</keyword>
<dbReference type="HOGENOM" id="CLU_041220_7_0_1"/>
<dbReference type="Proteomes" id="UP000001038">
    <property type="component" value="Chromosome 22"/>
</dbReference>
<dbReference type="PANTHER" id="PTHR11727">
    <property type="entry name" value="DIMETHYLADENOSINE TRANSFERASE"/>
    <property type="match status" value="1"/>
</dbReference>
<dbReference type="GO" id="GO:0006391">
    <property type="term" value="P:transcription initiation at mitochondrial promoter"/>
    <property type="evidence" value="ECO:0000318"/>
    <property type="project" value="GO_Central"/>
</dbReference>
<keyword evidence="5 13" id="KW-0949">S-adenosyl-L-methionine</keyword>
<evidence type="ECO:0000256" key="7">
    <source>
        <dbReference type="ARBA" id="ARBA00022946"/>
    </source>
</evidence>
<evidence type="ECO:0000313" key="16">
    <source>
        <dbReference type="Ensembl" id="ENSORLP00000021673.2"/>
    </source>
</evidence>
<dbReference type="SMART" id="SM00650">
    <property type="entry name" value="rADc"/>
    <property type="match status" value="1"/>
</dbReference>
<keyword evidence="4 13" id="KW-0808">Transferase</keyword>
<dbReference type="FunFam" id="1.10.8.100:FF:000004">
    <property type="entry name" value="rRNA adenine N(6)-methyltransferase"/>
    <property type="match status" value="1"/>
</dbReference>
<dbReference type="Bgee" id="ENSORLG00000017328">
    <property type="expression patterns" value="Expressed in animal zygote and 14 other cell types or tissues"/>
</dbReference>
<comment type="subcellular location">
    <subcellularLocation>
        <location evidence="1">Mitochondrion</location>
    </subcellularLocation>
</comment>
<dbReference type="GeneID" id="101159397"/>
<dbReference type="RefSeq" id="XP_004082679.2">
    <property type="nucleotide sequence ID" value="XM_004082631.4"/>
</dbReference>
<keyword evidence="6 13" id="KW-0694">RNA-binding</keyword>
<dbReference type="Gene3D" id="1.10.8.100">
    <property type="entry name" value="Ribosomal RNA adenine dimethylase-like, domain 2"/>
    <property type="match status" value="1"/>
</dbReference>
<comment type="similarity">
    <text evidence="12">Belongs to the class I-like SAM-binding methyltransferase superfamily. rRNA adenine N(6)-methyltransferase family. KsgA subfamily.</text>
</comment>
<dbReference type="InterPro" id="IPR011530">
    <property type="entry name" value="rRNA_adenine_dimethylase"/>
</dbReference>
<dbReference type="NCBIfam" id="TIGR00755">
    <property type="entry name" value="ksgA"/>
    <property type="match status" value="1"/>
</dbReference>
<feature type="binding site" evidence="13">
    <location>
        <position position="106"/>
    </location>
    <ligand>
        <name>S-adenosyl-L-methionine</name>
        <dbReference type="ChEBI" id="CHEBI:59789"/>
    </ligand>
</feature>
<dbReference type="eggNOG" id="KOG0821">
    <property type="taxonomic scope" value="Eukaryota"/>
</dbReference>
<dbReference type="OrthoDB" id="16079at2759"/>
<dbReference type="GO" id="GO:0031167">
    <property type="term" value="P:rRNA methylation"/>
    <property type="evidence" value="ECO:0000318"/>
    <property type="project" value="GO_Central"/>
</dbReference>
<dbReference type="GO" id="GO:1904047">
    <property type="term" value="F:S-adenosyl-L-methionine binding"/>
    <property type="evidence" value="ECO:0007669"/>
    <property type="project" value="UniProtKB-ARBA"/>
</dbReference>